<proteinExistence type="predicted"/>
<dbReference type="EMBL" id="HBUE01267571">
    <property type="protein sequence ID" value="CAG6562325.1"/>
    <property type="molecule type" value="Transcribed_RNA"/>
</dbReference>
<protein>
    <submittedName>
        <fullName evidence="2">(northern house mosquito) hypothetical protein</fullName>
    </submittedName>
</protein>
<evidence type="ECO:0000313" key="2">
    <source>
        <dbReference type="EMBL" id="CAG6562325.1"/>
    </source>
</evidence>
<feature type="region of interest" description="Disordered" evidence="1">
    <location>
        <begin position="1"/>
        <end position="32"/>
    </location>
</feature>
<feature type="region of interest" description="Disordered" evidence="1">
    <location>
        <begin position="57"/>
        <end position="85"/>
    </location>
</feature>
<reference evidence="2" key="1">
    <citation type="submission" date="2021-05" db="EMBL/GenBank/DDBJ databases">
        <authorList>
            <person name="Alioto T."/>
            <person name="Alioto T."/>
            <person name="Gomez Garrido J."/>
        </authorList>
    </citation>
    <scope>NUCLEOTIDE SEQUENCE</scope>
</reference>
<name>A0A8D8IVY0_CULPI</name>
<dbReference type="EMBL" id="HBUE01162381">
    <property type="protein sequence ID" value="CAG6510920.1"/>
    <property type="molecule type" value="Transcribed_RNA"/>
</dbReference>
<evidence type="ECO:0000256" key="1">
    <source>
        <dbReference type="SAM" id="MobiDB-lite"/>
    </source>
</evidence>
<dbReference type="AlphaFoldDB" id="A0A8D8IVY0"/>
<organism evidence="2">
    <name type="scientific">Culex pipiens</name>
    <name type="common">House mosquito</name>
    <dbReference type="NCBI Taxonomy" id="7175"/>
    <lineage>
        <taxon>Eukaryota</taxon>
        <taxon>Metazoa</taxon>
        <taxon>Ecdysozoa</taxon>
        <taxon>Arthropoda</taxon>
        <taxon>Hexapoda</taxon>
        <taxon>Insecta</taxon>
        <taxon>Pterygota</taxon>
        <taxon>Neoptera</taxon>
        <taxon>Endopterygota</taxon>
        <taxon>Diptera</taxon>
        <taxon>Nematocera</taxon>
        <taxon>Culicoidea</taxon>
        <taxon>Culicidae</taxon>
        <taxon>Culicinae</taxon>
        <taxon>Culicini</taxon>
        <taxon>Culex</taxon>
        <taxon>Culex</taxon>
    </lineage>
</organism>
<sequence length="129" mass="14754">MSARSSEQSMDDDVRKDELPPPAPPIQDAEQVSSPLWLSVCWRGVAEIRHPMGWSTWKNRSQRSSLAEDPATAERFTPTPTEREREHQKVLTFLHTLIHLQVRASPRFGMGSSKLVEQSWFPRENGLFA</sequence>
<accession>A0A8D8IVY0</accession>